<feature type="compositionally biased region" description="Acidic residues" evidence="1">
    <location>
        <begin position="19"/>
        <end position="42"/>
    </location>
</feature>
<evidence type="ECO:0000313" key="3">
    <source>
        <dbReference type="EMBL" id="CAF4604656.1"/>
    </source>
</evidence>
<sequence length="80" mass="8964">NSSSEKENNVPIETKQDENNDNDDYEDDNEDDKSQPSEDESKDDLTKNKEMNDLATAAQALQPTGFTLNTTEVKTPVPFL</sequence>
<dbReference type="EMBL" id="CAJOBH010099242">
    <property type="protein sequence ID" value="CAF4604656.1"/>
    <property type="molecule type" value="Genomic_DNA"/>
</dbReference>
<dbReference type="EMBL" id="CAJOBJ010153630">
    <property type="protein sequence ID" value="CAF4816868.1"/>
    <property type="molecule type" value="Genomic_DNA"/>
</dbReference>
<evidence type="ECO:0000313" key="6">
    <source>
        <dbReference type="Proteomes" id="UP000681720"/>
    </source>
</evidence>
<feature type="compositionally biased region" description="Basic and acidic residues" evidence="1">
    <location>
        <begin position="43"/>
        <end position="52"/>
    </location>
</feature>
<reference evidence="4" key="1">
    <citation type="submission" date="2021-02" db="EMBL/GenBank/DDBJ databases">
        <authorList>
            <person name="Nowell W R."/>
        </authorList>
    </citation>
    <scope>NUCLEOTIDE SEQUENCE</scope>
</reference>
<dbReference type="EMBL" id="CAJOBH010078369">
    <property type="protein sequence ID" value="CAF4505221.1"/>
    <property type="molecule type" value="Genomic_DNA"/>
</dbReference>
<evidence type="ECO:0000313" key="5">
    <source>
        <dbReference type="EMBL" id="CAF4816868.1"/>
    </source>
</evidence>
<name>A0A8S3BAW8_9BILA</name>
<evidence type="ECO:0000313" key="2">
    <source>
        <dbReference type="EMBL" id="CAF4505221.1"/>
    </source>
</evidence>
<protein>
    <submittedName>
        <fullName evidence="4">Uncharacterized protein</fullName>
    </submittedName>
</protein>
<accession>A0A8S3BAW8</accession>
<feature type="region of interest" description="Disordered" evidence="1">
    <location>
        <begin position="1"/>
        <end position="53"/>
    </location>
</feature>
<dbReference type="EMBL" id="CAJOBJ010146580">
    <property type="protein sequence ID" value="CAF4786635.1"/>
    <property type="molecule type" value="Genomic_DNA"/>
</dbReference>
<dbReference type="Proteomes" id="UP000681720">
    <property type="component" value="Unassembled WGS sequence"/>
</dbReference>
<feature type="non-terminal residue" evidence="4">
    <location>
        <position position="80"/>
    </location>
</feature>
<evidence type="ECO:0000313" key="4">
    <source>
        <dbReference type="EMBL" id="CAF4786635.1"/>
    </source>
</evidence>
<comment type="caution">
    <text evidence="4">The sequence shown here is derived from an EMBL/GenBank/DDBJ whole genome shotgun (WGS) entry which is preliminary data.</text>
</comment>
<feature type="compositionally biased region" description="Basic and acidic residues" evidence="1">
    <location>
        <begin position="1"/>
        <end position="18"/>
    </location>
</feature>
<dbReference type="AlphaFoldDB" id="A0A8S3BAW8"/>
<evidence type="ECO:0000256" key="1">
    <source>
        <dbReference type="SAM" id="MobiDB-lite"/>
    </source>
</evidence>
<gene>
    <name evidence="2" type="ORF">BYL167_LOCUS36196</name>
    <name evidence="3" type="ORF">BYL167_LOCUS40282</name>
    <name evidence="4" type="ORF">GIL414_LOCUS46566</name>
    <name evidence="5" type="ORF">GIL414_LOCUS47825</name>
</gene>
<organism evidence="4 6">
    <name type="scientific">Rotaria magnacalcarata</name>
    <dbReference type="NCBI Taxonomy" id="392030"/>
    <lineage>
        <taxon>Eukaryota</taxon>
        <taxon>Metazoa</taxon>
        <taxon>Spiralia</taxon>
        <taxon>Gnathifera</taxon>
        <taxon>Rotifera</taxon>
        <taxon>Eurotatoria</taxon>
        <taxon>Bdelloidea</taxon>
        <taxon>Philodinida</taxon>
        <taxon>Philodinidae</taxon>
        <taxon>Rotaria</taxon>
    </lineage>
</organism>
<dbReference type="Proteomes" id="UP000681967">
    <property type="component" value="Unassembled WGS sequence"/>
</dbReference>
<proteinExistence type="predicted"/>
<feature type="non-terminal residue" evidence="4">
    <location>
        <position position="1"/>
    </location>
</feature>